<accession>A0A7C8IKE0</accession>
<gene>
    <name evidence="1" type="ORF">GQX73_g7702</name>
</gene>
<sequence>MYLLGAESAKYELMEGAWAGTYRRAYNAEGCQWERRAEYWKPKERIPGLPDNTTRRTDGMMTDVTNDPNAYLILDEEGTVAAAPSVDITFRVSASDVLADVQAKLIRREGYFRAILVQSRGLMTPSCSDGPRGGCRHHVGAPFSGCCRVPGF</sequence>
<evidence type="ECO:0000313" key="1">
    <source>
        <dbReference type="EMBL" id="KAF2965886.1"/>
    </source>
</evidence>
<evidence type="ECO:0000313" key="2">
    <source>
        <dbReference type="Proteomes" id="UP000481858"/>
    </source>
</evidence>
<dbReference type="AlphaFoldDB" id="A0A7C8IKE0"/>
<name>A0A7C8IKE0_9PEZI</name>
<dbReference type="OrthoDB" id="5241752at2759"/>
<reference evidence="1 2" key="1">
    <citation type="submission" date="2019-12" db="EMBL/GenBank/DDBJ databases">
        <title>Draft genome sequence of the ascomycete Xylaria multiplex DSM 110363.</title>
        <authorList>
            <person name="Buettner E."/>
            <person name="Kellner H."/>
        </authorList>
    </citation>
    <scope>NUCLEOTIDE SEQUENCE [LARGE SCALE GENOMIC DNA]</scope>
    <source>
        <strain evidence="1 2">DSM 110363</strain>
    </source>
</reference>
<comment type="caution">
    <text evidence="1">The sequence shown here is derived from an EMBL/GenBank/DDBJ whole genome shotgun (WGS) entry which is preliminary data.</text>
</comment>
<proteinExistence type="predicted"/>
<keyword evidence="2" id="KW-1185">Reference proteome</keyword>
<dbReference type="InParanoid" id="A0A7C8IKE0"/>
<dbReference type="EMBL" id="WUBL01000103">
    <property type="protein sequence ID" value="KAF2965886.1"/>
    <property type="molecule type" value="Genomic_DNA"/>
</dbReference>
<protein>
    <submittedName>
        <fullName evidence="1">Uncharacterized protein</fullName>
    </submittedName>
</protein>
<dbReference type="Proteomes" id="UP000481858">
    <property type="component" value="Unassembled WGS sequence"/>
</dbReference>
<organism evidence="1 2">
    <name type="scientific">Xylaria multiplex</name>
    <dbReference type="NCBI Taxonomy" id="323545"/>
    <lineage>
        <taxon>Eukaryota</taxon>
        <taxon>Fungi</taxon>
        <taxon>Dikarya</taxon>
        <taxon>Ascomycota</taxon>
        <taxon>Pezizomycotina</taxon>
        <taxon>Sordariomycetes</taxon>
        <taxon>Xylariomycetidae</taxon>
        <taxon>Xylariales</taxon>
        <taxon>Xylariaceae</taxon>
        <taxon>Xylaria</taxon>
    </lineage>
</organism>